<dbReference type="AlphaFoldDB" id="A0A5J5BK36"/>
<dbReference type="OrthoDB" id="1720422at2759"/>
<dbReference type="InterPro" id="IPR036812">
    <property type="entry name" value="NAD(P)_OxRdtase_dom_sf"/>
</dbReference>
<reference evidence="1 2" key="1">
    <citation type="submission" date="2019-09" db="EMBL/GenBank/DDBJ databases">
        <title>A chromosome-level genome assembly of the Chinese tupelo Nyssa sinensis.</title>
        <authorList>
            <person name="Yang X."/>
            <person name="Kang M."/>
            <person name="Yang Y."/>
            <person name="Xiong H."/>
            <person name="Wang M."/>
            <person name="Zhang Z."/>
            <person name="Wang Z."/>
            <person name="Wu H."/>
            <person name="Ma T."/>
            <person name="Liu J."/>
            <person name="Xi Z."/>
        </authorList>
    </citation>
    <scope>NUCLEOTIDE SEQUENCE [LARGE SCALE GENOMIC DNA]</scope>
    <source>
        <strain evidence="1">J267</strain>
        <tissue evidence="1">Leaf</tissue>
    </source>
</reference>
<sequence length="177" mass="19573">MGFTVFQFWLVFKEKELLFGLFASRGFPEVGPLFNLTPDLMVSRLGFSIQCLNAQKLKGGARIILAVVGLKREISLRSQDCVVLGHKVSGPSGQMIWIQGERKCLDTWIITEAIQNSAYRGQLDALGRAVDAGKIRYIGLRNDMPFVVMKFPQVAVIGAGYPKIISVLCSLLDLPNL</sequence>
<organism evidence="1 2">
    <name type="scientific">Nyssa sinensis</name>
    <dbReference type="NCBI Taxonomy" id="561372"/>
    <lineage>
        <taxon>Eukaryota</taxon>
        <taxon>Viridiplantae</taxon>
        <taxon>Streptophyta</taxon>
        <taxon>Embryophyta</taxon>
        <taxon>Tracheophyta</taxon>
        <taxon>Spermatophyta</taxon>
        <taxon>Magnoliopsida</taxon>
        <taxon>eudicotyledons</taxon>
        <taxon>Gunneridae</taxon>
        <taxon>Pentapetalae</taxon>
        <taxon>asterids</taxon>
        <taxon>Cornales</taxon>
        <taxon>Nyssaceae</taxon>
        <taxon>Nyssa</taxon>
    </lineage>
</organism>
<proteinExistence type="predicted"/>
<keyword evidence="2" id="KW-1185">Reference proteome</keyword>
<name>A0A5J5BK36_9ASTE</name>
<accession>A0A5J5BK36</accession>
<evidence type="ECO:0000313" key="2">
    <source>
        <dbReference type="Proteomes" id="UP000325577"/>
    </source>
</evidence>
<evidence type="ECO:0000313" key="1">
    <source>
        <dbReference type="EMBL" id="KAA8543179.1"/>
    </source>
</evidence>
<gene>
    <name evidence="1" type="ORF">F0562_021326</name>
</gene>
<dbReference type="Proteomes" id="UP000325577">
    <property type="component" value="Linkage Group LG11"/>
</dbReference>
<dbReference type="EMBL" id="CM018034">
    <property type="protein sequence ID" value="KAA8543179.1"/>
    <property type="molecule type" value="Genomic_DNA"/>
</dbReference>
<dbReference type="SUPFAM" id="SSF51430">
    <property type="entry name" value="NAD(P)-linked oxidoreductase"/>
    <property type="match status" value="1"/>
</dbReference>
<protein>
    <submittedName>
        <fullName evidence="1">Uncharacterized protein</fullName>
    </submittedName>
</protein>